<dbReference type="PROSITE" id="PS00455">
    <property type="entry name" value="AMP_BINDING"/>
    <property type="match status" value="1"/>
</dbReference>
<dbReference type="InterPro" id="IPR042099">
    <property type="entry name" value="ANL_N_sf"/>
</dbReference>
<comment type="caution">
    <text evidence="5">The sequence shown here is derived from an EMBL/GenBank/DDBJ whole genome shotgun (WGS) entry which is preliminary data.</text>
</comment>
<evidence type="ECO:0000259" key="4">
    <source>
        <dbReference type="Pfam" id="PF13193"/>
    </source>
</evidence>
<dbReference type="Pfam" id="PF00501">
    <property type="entry name" value="AMP-binding"/>
    <property type="match status" value="1"/>
</dbReference>
<organism evidence="5 6">
    <name type="scientific">Xanthobacter aminoxidans</name>
    <dbReference type="NCBI Taxonomy" id="186280"/>
    <lineage>
        <taxon>Bacteria</taxon>
        <taxon>Pseudomonadati</taxon>
        <taxon>Pseudomonadota</taxon>
        <taxon>Alphaproteobacteria</taxon>
        <taxon>Hyphomicrobiales</taxon>
        <taxon>Xanthobacteraceae</taxon>
        <taxon>Xanthobacter</taxon>
    </lineage>
</organism>
<feature type="domain" description="AMP-dependent synthetase/ligase" evidence="3">
    <location>
        <begin position="42"/>
        <end position="408"/>
    </location>
</feature>
<keyword evidence="6" id="KW-1185">Reference proteome</keyword>
<evidence type="ECO:0000256" key="1">
    <source>
        <dbReference type="ARBA" id="ARBA00006432"/>
    </source>
</evidence>
<reference evidence="5 6" key="1">
    <citation type="submission" date="2024-02" db="EMBL/GenBank/DDBJ databases">
        <title>Expansion and revision of Xanthobacter and proposal of Roseixanthobacter gen. nov.</title>
        <authorList>
            <person name="Soltysiak M.P.M."/>
            <person name="Jalihal A."/>
            <person name="Ory A."/>
            <person name="Chrisophersen C."/>
            <person name="Lee A.D."/>
            <person name="Boulton J."/>
            <person name="Springer M."/>
        </authorList>
    </citation>
    <scope>NUCLEOTIDE SEQUENCE [LARGE SCALE GENOMIC DNA]</scope>
    <source>
        <strain evidence="5 6">CB5</strain>
    </source>
</reference>
<dbReference type="InterPro" id="IPR020845">
    <property type="entry name" value="AMP-binding_CS"/>
</dbReference>
<dbReference type="InterPro" id="IPR000873">
    <property type="entry name" value="AMP-dep_synth/lig_dom"/>
</dbReference>
<name>A0ABW6ZQM4_9HYPH</name>
<proteinExistence type="inferred from homology"/>
<dbReference type="Pfam" id="PF13193">
    <property type="entry name" value="AMP-binding_C"/>
    <property type="match status" value="1"/>
</dbReference>
<dbReference type="Proteomes" id="UP001604043">
    <property type="component" value="Unassembled WGS sequence"/>
</dbReference>
<dbReference type="PANTHER" id="PTHR43201">
    <property type="entry name" value="ACYL-COA SYNTHETASE"/>
    <property type="match status" value="1"/>
</dbReference>
<dbReference type="InterPro" id="IPR025110">
    <property type="entry name" value="AMP-bd_C"/>
</dbReference>
<dbReference type="InterPro" id="IPR045851">
    <property type="entry name" value="AMP-bd_C_sf"/>
</dbReference>
<comment type="similarity">
    <text evidence="1">Belongs to the ATP-dependent AMP-binding enzyme family.</text>
</comment>
<dbReference type="SUPFAM" id="SSF56801">
    <property type="entry name" value="Acetyl-CoA synthetase-like"/>
    <property type="match status" value="1"/>
</dbReference>
<dbReference type="EMBL" id="JBAFUR010000010">
    <property type="protein sequence ID" value="MFG1255298.1"/>
    <property type="molecule type" value="Genomic_DNA"/>
</dbReference>
<dbReference type="PANTHER" id="PTHR43201:SF5">
    <property type="entry name" value="MEDIUM-CHAIN ACYL-COA LIGASE ACSF2, MITOCHONDRIAL"/>
    <property type="match status" value="1"/>
</dbReference>
<dbReference type="RefSeq" id="WP_394010222.1">
    <property type="nucleotide sequence ID" value="NZ_JBAFUR010000010.1"/>
</dbReference>
<evidence type="ECO:0000256" key="2">
    <source>
        <dbReference type="ARBA" id="ARBA00022598"/>
    </source>
</evidence>
<dbReference type="Gene3D" id="3.40.50.12780">
    <property type="entry name" value="N-terminal domain of ligase-like"/>
    <property type="match status" value="1"/>
</dbReference>
<evidence type="ECO:0000313" key="5">
    <source>
        <dbReference type="EMBL" id="MFG1255298.1"/>
    </source>
</evidence>
<dbReference type="Gene3D" id="3.30.300.30">
    <property type="match status" value="1"/>
</dbReference>
<protein>
    <submittedName>
        <fullName evidence="5">AMP-binding protein</fullName>
    </submittedName>
</protein>
<accession>A0ABW6ZQM4</accession>
<gene>
    <name evidence="5" type="ORF">V5F30_24015</name>
</gene>
<keyword evidence="2" id="KW-0436">Ligase</keyword>
<evidence type="ECO:0000259" key="3">
    <source>
        <dbReference type="Pfam" id="PF00501"/>
    </source>
</evidence>
<feature type="domain" description="AMP-binding enzyme C-terminal" evidence="4">
    <location>
        <begin position="458"/>
        <end position="533"/>
    </location>
</feature>
<evidence type="ECO:0000313" key="6">
    <source>
        <dbReference type="Proteomes" id="UP001604043"/>
    </source>
</evidence>
<sequence>MDQDLAPETIAARLGVVLQSERIARMKQQGFWTDERLVDCLDRAVLAHPDAEAIVSARKDGGCVTRLTYRELAGEVERIAAGLAALGAQPGTIVSVQLPCWWQFAAIVLACTRLGCIVNPLMPTARAHELKAALSLCDTRIFFIPRSFRQVDYPCLLDGVRKDLPGLRHVVVVDEAAPGGFEGLPSGVAIPKAFTHADAVTEIMFTSGTTGAPKGVMQTSNTLLAATRAFAERNGLGAGDTIFMASPLAHQTGYLWGIFLPIFLGARVVYLDQWVPQRAAQLIAAERATFSVAAPTFLTDLLGVQEAEGADLGSLNAFLLAGAPVPKVLVERAAERLGVRIGSAWGMTEVALVTISHPSDSAERVSATDGAPLPGTQIRIVNSGGVPVPPRVEGRLQARGPFNFVGYLKRPDLNDTDADGWFETGDLGYVDDAGYLRITGRAKDIVIRGGEKIPVADVENVLYRHPAIADAAIVAVPDPRLGERACAYVTLRGTDGFDMAEMTRFLAACGVTRTYFPERLEIIAEMPRTASGKIQKFLLRQRAEVDTATASAG</sequence>